<feature type="transmembrane region" description="Helical" evidence="9">
    <location>
        <begin position="250"/>
        <end position="267"/>
    </location>
</feature>
<evidence type="ECO:0000256" key="8">
    <source>
        <dbReference type="SAM" id="MobiDB-lite"/>
    </source>
</evidence>
<evidence type="ECO:0000256" key="1">
    <source>
        <dbReference type="ARBA" id="ARBA00004651"/>
    </source>
</evidence>
<dbReference type="STRING" id="117157.SAMN04489717_5784"/>
<evidence type="ECO:0000256" key="7">
    <source>
        <dbReference type="ARBA" id="ARBA00023136"/>
    </source>
</evidence>
<evidence type="ECO:0000313" key="11">
    <source>
        <dbReference type="EMBL" id="SDT26653.1"/>
    </source>
</evidence>
<feature type="transmembrane region" description="Helical" evidence="9">
    <location>
        <begin position="68"/>
        <end position="86"/>
    </location>
</feature>
<dbReference type="Gene3D" id="1.20.1250.20">
    <property type="entry name" value="MFS general substrate transporter like domains"/>
    <property type="match status" value="1"/>
</dbReference>
<dbReference type="InterPro" id="IPR004638">
    <property type="entry name" value="EmrB-like"/>
</dbReference>
<dbReference type="OrthoDB" id="7375466at2"/>
<feature type="transmembrane region" description="Helical" evidence="9">
    <location>
        <begin position="30"/>
        <end position="48"/>
    </location>
</feature>
<feature type="compositionally biased region" description="Low complexity" evidence="8">
    <location>
        <begin position="7"/>
        <end position="21"/>
    </location>
</feature>
<protein>
    <submittedName>
        <fullName evidence="11">Drug resistance transporter, EmrB/QacA subfamily</fullName>
    </submittedName>
</protein>
<keyword evidence="12" id="KW-1185">Reference proteome</keyword>
<feature type="transmembrane region" description="Helical" evidence="9">
    <location>
        <begin position="219"/>
        <end position="238"/>
    </location>
</feature>
<feature type="transmembrane region" description="Helical" evidence="9">
    <location>
        <begin position="352"/>
        <end position="369"/>
    </location>
</feature>
<evidence type="ECO:0000256" key="3">
    <source>
        <dbReference type="ARBA" id="ARBA00022448"/>
    </source>
</evidence>
<dbReference type="EMBL" id="LT629732">
    <property type="protein sequence ID" value="SDT26653.1"/>
    <property type="molecule type" value="Genomic_DNA"/>
</dbReference>
<dbReference type="SUPFAM" id="SSF103473">
    <property type="entry name" value="MFS general substrate transporter"/>
    <property type="match status" value="1"/>
</dbReference>
<dbReference type="GO" id="GO:0022857">
    <property type="term" value="F:transmembrane transporter activity"/>
    <property type="evidence" value="ECO:0007669"/>
    <property type="project" value="InterPro"/>
</dbReference>
<feature type="transmembrane region" description="Helical" evidence="9">
    <location>
        <begin position="321"/>
        <end position="340"/>
    </location>
</feature>
<feature type="region of interest" description="Disordered" evidence="8">
    <location>
        <begin position="1"/>
        <end position="21"/>
    </location>
</feature>
<feature type="domain" description="Major facilitator superfamily (MFS) profile" evidence="10">
    <location>
        <begin position="33"/>
        <end position="513"/>
    </location>
</feature>
<name>A0A1H1YZ10_9ACTN</name>
<evidence type="ECO:0000256" key="2">
    <source>
        <dbReference type="ARBA" id="ARBA00007520"/>
    </source>
</evidence>
<dbReference type="Proteomes" id="UP000198983">
    <property type="component" value="Chromosome I"/>
</dbReference>
<dbReference type="Gene3D" id="1.20.1720.10">
    <property type="entry name" value="Multidrug resistance protein D"/>
    <property type="match status" value="1"/>
</dbReference>
<keyword evidence="6 9" id="KW-1133">Transmembrane helix</keyword>
<dbReference type="AlphaFoldDB" id="A0A1H1YZ10"/>
<proteinExistence type="inferred from homology"/>
<organism evidence="11 12">
    <name type="scientific">Actinopolymorpha singaporensis</name>
    <dbReference type="NCBI Taxonomy" id="117157"/>
    <lineage>
        <taxon>Bacteria</taxon>
        <taxon>Bacillati</taxon>
        <taxon>Actinomycetota</taxon>
        <taxon>Actinomycetes</taxon>
        <taxon>Propionibacteriales</taxon>
        <taxon>Actinopolymorphaceae</taxon>
        <taxon>Actinopolymorpha</taxon>
    </lineage>
</organism>
<dbReference type="NCBIfam" id="TIGR00711">
    <property type="entry name" value="efflux_EmrB"/>
    <property type="match status" value="1"/>
</dbReference>
<evidence type="ECO:0000256" key="5">
    <source>
        <dbReference type="ARBA" id="ARBA00022692"/>
    </source>
</evidence>
<dbReference type="InterPro" id="IPR036259">
    <property type="entry name" value="MFS_trans_sf"/>
</dbReference>
<dbReference type="InterPro" id="IPR020846">
    <property type="entry name" value="MFS_dom"/>
</dbReference>
<feature type="transmembrane region" description="Helical" evidence="9">
    <location>
        <begin position="186"/>
        <end position="207"/>
    </location>
</feature>
<reference evidence="11 12" key="1">
    <citation type="submission" date="2016-10" db="EMBL/GenBank/DDBJ databases">
        <authorList>
            <person name="de Groot N.N."/>
        </authorList>
    </citation>
    <scope>NUCLEOTIDE SEQUENCE [LARGE SCALE GENOMIC DNA]</scope>
    <source>
        <strain evidence="11 12">DSM 22024</strain>
    </source>
</reference>
<dbReference type="CDD" id="cd17502">
    <property type="entry name" value="MFS_Azr1_MDR_like"/>
    <property type="match status" value="1"/>
</dbReference>
<keyword evidence="5 9" id="KW-0812">Transmembrane</keyword>
<feature type="transmembrane region" description="Helical" evidence="9">
    <location>
        <begin position="490"/>
        <end position="508"/>
    </location>
</feature>
<feature type="transmembrane region" description="Helical" evidence="9">
    <location>
        <begin position="288"/>
        <end position="309"/>
    </location>
</feature>
<feature type="transmembrane region" description="Helical" evidence="9">
    <location>
        <begin position="123"/>
        <end position="144"/>
    </location>
</feature>
<feature type="transmembrane region" description="Helical" evidence="9">
    <location>
        <begin position="98"/>
        <end position="117"/>
    </location>
</feature>
<keyword evidence="3" id="KW-0813">Transport</keyword>
<comment type="similarity">
    <text evidence="2">Belongs to the major facilitator superfamily. TCR/Tet family.</text>
</comment>
<evidence type="ECO:0000256" key="6">
    <source>
        <dbReference type="ARBA" id="ARBA00022989"/>
    </source>
</evidence>
<evidence type="ECO:0000256" key="9">
    <source>
        <dbReference type="SAM" id="Phobius"/>
    </source>
</evidence>
<dbReference type="PROSITE" id="PS50850">
    <property type="entry name" value="MFS"/>
    <property type="match status" value="1"/>
</dbReference>
<comment type="subcellular location">
    <subcellularLocation>
        <location evidence="1">Cell membrane</location>
        <topology evidence="1">Multi-pass membrane protein</topology>
    </subcellularLocation>
</comment>
<dbReference type="PANTHER" id="PTHR23501">
    <property type="entry name" value="MAJOR FACILITATOR SUPERFAMILY"/>
    <property type="match status" value="1"/>
</dbReference>
<evidence type="ECO:0000256" key="4">
    <source>
        <dbReference type="ARBA" id="ARBA00022475"/>
    </source>
</evidence>
<dbReference type="GO" id="GO:0005886">
    <property type="term" value="C:plasma membrane"/>
    <property type="evidence" value="ECO:0007669"/>
    <property type="project" value="UniProtKB-SubCell"/>
</dbReference>
<feature type="transmembrane region" description="Helical" evidence="9">
    <location>
        <begin position="156"/>
        <end position="174"/>
    </location>
</feature>
<evidence type="ECO:0000313" key="12">
    <source>
        <dbReference type="Proteomes" id="UP000198983"/>
    </source>
</evidence>
<evidence type="ECO:0000259" key="10">
    <source>
        <dbReference type="PROSITE" id="PS50850"/>
    </source>
</evidence>
<feature type="transmembrane region" description="Helical" evidence="9">
    <location>
        <begin position="381"/>
        <end position="402"/>
    </location>
</feature>
<accession>A0A1H1YZ10</accession>
<keyword evidence="7 9" id="KW-0472">Membrane</keyword>
<dbReference type="PANTHER" id="PTHR23501:SF197">
    <property type="entry name" value="COMD"/>
    <property type="match status" value="1"/>
</dbReference>
<dbReference type="Pfam" id="PF07690">
    <property type="entry name" value="MFS_1"/>
    <property type="match status" value="1"/>
</dbReference>
<dbReference type="PRINTS" id="PR01036">
    <property type="entry name" value="TCRTETB"/>
</dbReference>
<dbReference type="InterPro" id="IPR011701">
    <property type="entry name" value="MFS"/>
</dbReference>
<dbReference type="RefSeq" id="WP_092656863.1">
    <property type="nucleotide sequence ID" value="NZ_LT629732.1"/>
</dbReference>
<gene>
    <name evidence="11" type="ORF">SAMN04489717_5784</name>
</gene>
<dbReference type="FunFam" id="1.20.1720.10:FF:000004">
    <property type="entry name" value="EmrB/QacA family drug resistance transporter"/>
    <property type="match status" value="1"/>
</dbReference>
<keyword evidence="4" id="KW-1003">Cell membrane</keyword>
<sequence length="536" mass="56333">MSEPQRGPSAGAGTTPAATDGPSYLSHRQILITLGGLMAGMLLAALDQSIVGTALPRIVSDLGGLDKLSWVVTAYLLTSTASTPLWGKISDLYGRRLIFQAAIGTFLVGSVLAALAQNMPELVAFRAIQGLGGGGLMALAFATIGDIIPPRERGRYQGYFGAVFGISSVAGPLLGGWFTDGPGWRWIFWINLPIGIAALVVTTYALRMPTVRRNHQIDYLGAATIVASVSSILLYLSWRGQSYGWTEGGALALLGAGIALAVVFVFVESRASEPILPLRLFRNSVFTISNVFGLIAGFVMFGAIIYLPLYLQVVHGLSPTASGLAMLPMVAGIFTSSIGSGRLISKTGRYKIYPILGALFMALAVWLLSRLSSGSSMWTIGAYQYVLGFGLGLTMQTIMTAVQNSVHFRDMGTATSATTFFRSMGGALGTAVFGAILTSRLGTHLAEVLPPAAAAKIPAGAVENVTAIQKLPPELKAPVIEAFVRTLHDVFLTGAPFALVAMVVALFLKELPLATGHPPVEGTGEVEAEFAPSATH</sequence>